<dbReference type="Proteomes" id="UP000752012">
    <property type="component" value="Unassembled WGS sequence"/>
</dbReference>
<name>A0A969PRV6_9BACI</name>
<dbReference type="CDD" id="cd00293">
    <property type="entry name" value="USP-like"/>
    <property type="match status" value="1"/>
</dbReference>
<organism evidence="3 4">
    <name type="scientific">Alkalicoccus luteus</name>
    <dbReference type="NCBI Taxonomy" id="1237094"/>
    <lineage>
        <taxon>Bacteria</taxon>
        <taxon>Bacillati</taxon>
        <taxon>Bacillota</taxon>
        <taxon>Bacilli</taxon>
        <taxon>Bacillales</taxon>
        <taxon>Bacillaceae</taxon>
        <taxon>Alkalicoccus</taxon>
    </lineage>
</organism>
<keyword evidence="4" id="KW-1185">Reference proteome</keyword>
<dbReference type="InterPro" id="IPR006016">
    <property type="entry name" value="UspA"/>
</dbReference>
<dbReference type="SUPFAM" id="SSF52402">
    <property type="entry name" value="Adenine nucleotide alpha hydrolases-like"/>
    <property type="match status" value="1"/>
</dbReference>
<evidence type="ECO:0000259" key="2">
    <source>
        <dbReference type="Pfam" id="PF00582"/>
    </source>
</evidence>
<dbReference type="Gene3D" id="3.40.50.620">
    <property type="entry name" value="HUPs"/>
    <property type="match status" value="1"/>
</dbReference>
<sequence>MMKRILLAVDGSEHSNRAAEKAIGLARITEDSEIELLYVVDGSRSKTDILHYGDSDAASAKRRRMLAAFEEMITAENISVTSTVLQGKNGVAEPIISHANDGAYDVLVIGSRGLNTMQTMVLGSVSHKVMKYVKAPVMMVK</sequence>
<dbReference type="PANTHER" id="PTHR46268:SF6">
    <property type="entry name" value="UNIVERSAL STRESS PROTEIN UP12"/>
    <property type="match status" value="1"/>
</dbReference>
<accession>A0A969PRV6</accession>
<gene>
    <name evidence="3" type="ORF">HCN83_17095</name>
</gene>
<evidence type="ECO:0000313" key="3">
    <source>
        <dbReference type="EMBL" id="NJP39290.1"/>
    </source>
</evidence>
<comment type="caution">
    <text evidence="3">The sequence shown here is derived from an EMBL/GenBank/DDBJ whole genome shotgun (WGS) entry which is preliminary data.</text>
</comment>
<dbReference type="InterPro" id="IPR006015">
    <property type="entry name" value="Universal_stress_UspA"/>
</dbReference>
<feature type="domain" description="UspA" evidence="2">
    <location>
        <begin position="1"/>
        <end position="141"/>
    </location>
</feature>
<reference evidence="3 4" key="1">
    <citation type="submission" date="2020-03" db="EMBL/GenBank/DDBJ databases">
        <title>Assessment of the enzymatic potential of alkaline-tolerant lipase obtained from Bacillus luteus H11 (technogenic soil) for the bioremediation of saline soils contaminated with petroleum substances.</title>
        <authorList>
            <person name="Kalwasinska A."/>
        </authorList>
    </citation>
    <scope>NUCLEOTIDE SEQUENCE [LARGE SCALE GENOMIC DNA]</scope>
    <source>
        <strain evidence="3 4">H11</strain>
    </source>
</reference>
<dbReference type="EMBL" id="JAATHJ010000045">
    <property type="protein sequence ID" value="NJP39290.1"/>
    <property type="molecule type" value="Genomic_DNA"/>
</dbReference>
<dbReference type="Pfam" id="PF00582">
    <property type="entry name" value="Usp"/>
    <property type="match status" value="1"/>
</dbReference>
<proteinExistence type="inferred from homology"/>
<dbReference type="PRINTS" id="PR01438">
    <property type="entry name" value="UNVRSLSTRESS"/>
</dbReference>
<protein>
    <submittedName>
        <fullName evidence="3">Universal stress protein</fullName>
    </submittedName>
</protein>
<evidence type="ECO:0000313" key="4">
    <source>
        <dbReference type="Proteomes" id="UP000752012"/>
    </source>
</evidence>
<dbReference type="PANTHER" id="PTHR46268">
    <property type="entry name" value="STRESS RESPONSE PROTEIN NHAX"/>
    <property type="match status" value="1"/>
</dbReference>
<dbReference type="InterPro" id="IPR014729">
    <property type="entry name" value="Rossmann-like_a/b/a_fold"/>
</dbReference>
<evidence type="ECO:0000256" key="1">
    <source>
        <dbReference type="ARBA" id="ARBA00008791"/>
    </source>
</evidence>
<comment type="similarity">
    <text evidence="1">Belongs to the universal stress protein A family.</text>
</comment>
<dbReference type="AlphaFoldDB" id="A0A969PRV6"/>